<evidence type="ECO:0000313" key="2">
    <source>
        <dbReference type="EMBL" id="HIR58078.1"/>
    </source>
</evidence>
<dbReference type="PROSITE" id="PS51186">
    <property type="entry name" value="GNAT"/>
    <property type="match status" value="1"/>
</dbReference>
<dbReference type="GO" id="GO:0016747">
    <property type="term" value="F:acyltransferase activity, transferring groups other than amino-acyl groups"/>
    <property type="evidence" value="ECO:0007669"/>
    <property type="project" value="InterPro"/>
</dbReference>
<dbReference type="SUPFAM" id="SSF55729">
    <property type="entry name" value="Acyl-CoA N-acyltransferases (Nat)"/>
    <property type="match status" value="1"/>
</dbReference>
<dbReference type="AlphaFoldDB" id="A0A9D1DSE5"/>
<dbReference type="InterPro" id="IPR016181">
    <property type="entry name" value="Acyl_CoA_acyltransferase"/>
</dbReference>
<dbReference type="Proteomes" id="UP000886785">
    <property type="component" value="Unassembled WGS sequence"/>
</dbReference>
<protein>
    <submittedName>
        <fullName evidence="2">GNAT family N-acetyltransferase</fullName>
    </submittedName>
</protein>
<evidence type="ECO:0000313" key="3">
    <source>
        <dbReference type="Proteomes" id="UP000886785"/>
    </source>
</evidence>
<evidence type="ECO:0000259" key="1">
    <source>
        <dbReference type="PROSITE" id="PS51186"/>
    </source>
</evidence>
<proteinExistence type="predicted"/>
<reference evidence="2" key="2">
    <citation type="journal article" date="2021" name="PeerJ">
        <title>Extensive microbial diversity within the chicken gut microbiome revealed by metagenomics and culture.</title>
        <authorList>
            <person name="Gilroy R."/>
            <person name="Ravi A."/>
            <person name="Getino M."/>
            <person name="Pursley I."/>
            <person name="Horton D.L."/>
            <person name="Alikhan N.F."/>
            <person name="Baker D."/>
            <person name="Gharbi K."/>
            <person name="Hall N."/>
            <person name="Watson M."/>
            <person name="Adriaenssens E.M."/>
            <person name="Foster-Nyarko E."/>
            <person name="Jarju S."/>
            <person name="Secka A."/>
            <person name="Antonio M."/>
            <person name="Oren A."/>
            <person name="Chaudhuri R.R."/>
            <person name="La Ragione R."/>
            <person name="Hildebrand F."/>
            <person name="Pallen M.J."/>
        </authorList>
    </citation>
    <scope>NUCLEOTIDE SEQUENCE</scope>
    <source>
        <strain evidence="2">ChiSjej1B19-7085</strain>
    </source>
</reference>
<name>A0A9D1DSE5_9FIRM</name>
<dbReference type="InterPro" id="IPR051531">
    <property type="entry name" value="N-acetyltransferase"/>
</dbReference>
<sequence length="162" mass="18795">MKPVTYRPISEIYADGFRKIWTDPDVIQYTNIEKPCTPEEIREKIHALERFHVFAVLRSDEVIGVVGCLRISPAKDEYGFFYQFQKSVWGKGYASHAAAWMLGWMRGRYQHSVILADVITENAASEKILRHFGFQCVSEKQTVHKGKQATLRSYMLEYQDTP</sequence>
<dbReference type="InterPro" id="IPR000182">
    <property type="entry name" value="GNAT_dom"/>
</dbReference>
<reference evidence="2" key="1">
    <citation type="submission" date="2020-10" db="EMBL/GenBank/DDBJ databases">
        <authorList>
            <person name="Gilroy R."/>
        </authorList>
    </citation>
    <scope>NUCLEOTIDE SEQUENCE</scope>
    <source>
        <strain evidence="2">ChiSjej1B19-7085</strain>
    </source>
</reference>
<comment type="caution">
    <text evidence="2">The sequence shown here is derived from an EMBL/GenBank/DDBJ whole genome shotgun (WGS) entry which is preliminary data.</text>
</comment>
<accession>A0A9D1DSE5</accession>
<gene>
    <name evidence="2" type="ORF">IAA54_10450</name>
</gene>
<dbReference type="EMBL" id="DVHF01000130">
    <property type="protein sequence ID" value="HIR58078.1"/>
    <property type="molecule type" value="Genomic_DNA"/>
</dbReference>
<dbReference type="PANTHER" id="PTHR43792:SF1">
    <property type="entry name" value="N-ACETYLTRANSFERASE DOMAIN-CONTAINING PROTEIN"/>
    <property type="match status" value="1"/>
</dbReference>
<dbReference type="Pfam" id="PF13302">
    <property type="entry name" value="Acetyltransf_3"/>
    <property type="match status" value="1"/>
</dbReference>
<dbReference type="Gene3D" id="3.40.630.30">
    <property type="match status" value="1"/>
</dbReference>
<feature type="domain" description="N-acetyltransferase" evidence="1">
    <location>
        <begin position="4"/>
        <end position="157"/>
    </location>
</feature>
<organism evidence="2 3">
    <name type="scientific">Candidatus Gallacutalibacter pullicola</name>
    <dbReference type="NCBI Taxonomy" id="2840830"/>
    <lineage>
        <taxon>Bacteria</taxon>
        <taxon>Bacillati</taxon>
        <taxon>Bacillota</taxon>
        <taxon>Clostridia</taxon>
        <taxon>Eubacteriales</taxon>
        <taxon>Candidatus Gallacutalibacter</taxon>
    </lineage>
</organism>
<dbReference type="PANTHER" id="PTHR43792">
    <property type="entry name" value="GNAT FAMILY, PUTATIVE (AFU_ORTHOLOGUE AFUA_3G00765)-RELATED-RELATED"/>
    <property type="match status" value="1"/>
</dbReference>